<evidence type="ECO:0000313" key="1">
    <source>
        <dbReference type="EMBL" id="KAH3774440.1"/>
    </source>
</evidence>
<dbReference type="Proteomes" id="UP000828390">
    <property type="component" value="Unassembled WGS sequence"/>
</dbReference>
<evidence type="ECO:0008006" key="3">
    <source>
        <dbReference type="Google" id="ProtNLM"/>
    </source>
</evidence>
<dbReference type="SUPFAM" id="SSF49265">
    <property type="entry name" value="Fibronectin type III"/>
    <property type="match status" value="1"/>
</dbReference>
<dbReference type="InterPro" id="IPR036116">
    <property type="entry name" value="FN3_sf"/>
</dbReference>
<reference evidence="1" key="2">
    <citation type="submission" date="2020-11" db="EMBL/GenBank/DDBJ databases">
        <authorList>
            <person name="McCartney M.A."/>
            <person name="Auch B."/>
            <person name="Kono T."/>
            <person name="Mallez S."/>
            <person name="Becker A."/>
            <person name="Gohl D.M."/>
            <person name="Silverstein K.A.T."/>
            <person name="Koren S."/>
            <person name="Bechman K.B."/>
            <person name="Herman A."/>
            <person name="Abrahante J.E."/>
            <person name="Garbe J."/>
        </authorList>
    </citation>
    <scope>NUCLEOTIDE SEQUENCE</scope>
    <source>
        <strain evidence="1">Duluth1</strain>
        <tissue evidence="1">Whole animal</tissue>
    </source>
</reference>
<dbReference type="EMBL" id="JAIWYP010000009">
    <property type="protein sequence ID" value="KAH3774440.1"/>
    <property type="molecule type" value="Genomic_DNA"/>
</dbReference>
<dbReference type="PANTHER" id="PTHR16897">
    <property type="entry name" value="OS10G0105400 PROTEIN"/>
    <property type="match status" value="1"/>
</dbReference>
<comment type="caution">
    <text evidence="1">The sequence shown here is derived from an EMBL/GenBank/DDBJ whole genome shotgun (WGS) entry which is preliminary data.</text>
</comment>
<reference evidence="1" key="1">
    <citation type="journal article" date="2019" name="bioRxiv">
        <title>The Genome of the Zebra Mussel, Dreissena polymorpha: A Resource for Invasive Species Research.</title>
        <authorList>
            <person name="McCartney M.A."/>
            <person name="Auch B."/>
            <person name="Kono T."/>
            <person name="Mallez S."/>
            <person name="Zhang Y."/>
            <person name="Obille A."/>
            <person name="Becker A."/>
            <person name="Abrahante J.E."/>
            <person name="Garbe J."/>
            <person name="Badalamenti J.P."/>
            <person name="Herman A."/>
            <person name="Mangelson H."/>
            <person name="Liachko I."/>
            <person name="Sullivan S."/>
            <person name="Sone E.D."/>
            <person name="Koren S."/>
            <person name="Silverstein K.A.T."/>
            <person name="Beckman K.B."/>
            <person name="Gohl D.M."/>
        </authorList>
    </citation>
    <scope>NUCLEOTIDE SEQUENCE</scope>
    <source>
        <strain evidence="1">Duluth1</strain>
        <tissue evidence="1">Whole animal</tissue>
    </source>
</reference>
<accession>A0A9D4IHK4</accession>
<keyword evidence="2" id="KW-1185">Reference proteome</keyword>
<sequence length="635" mass="70987">MNHNNLEFQSSSNTFMFSWHGFQDHFSGIQRYLVAFSESNSLKEPDLRYTDVGLQTQHTFSNLTLHTGKSYIGIVKAEDAAGHQSEFVTSPKVTIDTSPPTGYECESTERLEDKWTILHTNGLQSMSVQHNLFEGKLYYIQGNITGIQNEIYTLIYINTSVRHVPLGRRIDSMYEIIYSFISPATGQSSITIDLGINISSNPFRNIAIMVCKKMTISDTAALVARQIDPFAVAVFWNIDDQESNLKMIKLGAGTTEGGLQLQPLMAVHTRKNNFVIRTSFRHNTPLFITMVAENHAGLTSVFRLSSPTVIDQTSPIVTSLETRVIVEATNVPETHDHVRISTVWEVEDLESDVEFCTCALGHAPFLDDIMSSFDSQTVRSCFADDVKQAHNSKVYVTIKCYNNAHLCTTVVSEPVTVFLQPPDMSSATVQYLPMNEQHIASDFVGLNGFPVQTNNTCLLLEWSKVGDISETMSYAYRIHENGTLLQDWTNIPLKTMLSIQHLDLKSNTIITAEIKAVNVGQFTSESITTLIQVHNLAPPLTGNPASITRINDTLLLDWADVFNTDPHIPHRYDLIIGSRDGHTDIADVAHLSKHVYEVIIPSFTLVSPVVDELFVRIVCTYSTGLSSMYKTKFII</sequence>
<gene>
    <name evidence="1" type="ORF">DPMN_175822</name>
</gene>
<proteinExistence type="predicted"/>
<evidence type="ECO:0000313" key="2">
    <source>
        <dbReference type="Proteomes" id="UP000828390"/>
    </source>
</evidence>
<organism evidence="1 2">
    <name type="scientific">Dreissena polymorpha</name>
    <name type="common">Zebra mussel</name>
    <name type="synonym">Mytilus polymorpha</name>
    <dbReference type="NCBI Taxonomy" id="45954"/>
    <lineage>
        <taxon>Eukaryota</taxon>
        <taxon>Metazoa</taxon>
        <taxon>Spiralia</taxon>
        <taxon>Lophotrochozoa</taxon>
        <taxon>Mollusca</taxon>
        <taxon>Bivalvia</taxon>
        <taxon>Autobranchia</taxon>
        <taxon>Heteroconchia</taxon>
        <taxon>Euheterodonta</taxon>
        <taxon>Imparidentia</taxon>
        <taxon>Neoheterodontei</taxon>
        <taxon>Myida</taxon>
        <taxon>Dreissenoidea</taxon>
        <taxon>Dreissenidae</taxon>
        <taxon>Dreissena</taxon>
    </lineage>
</organism>
<dbReference type="PANTHER" id="PTHR16897:SF2">
    <property type="entry name" value="OS03G0226600 PROTEIN"/>
    <property type="match status" value="1"/>
</dbReference>
<name>A0A9D4IHK4_DREPO</name>
<protein>
    <recommendedName>
        <fullName evidence="3">Fibronectin type-III domain-containing protein</fullName>
    </recommendedName>
</protein>
<dbReference type="AlphaFoldDB" id="A0A9D4IHK4"/>